<gene>
    <name evidence="1" type="ORF">IZU98_10395</name>
</gene>
<evidence type="ECO:0000313" key="1">
    <source>
        <dbReference type="EMBL" id="QPH51061.1"/>
    </source>
</evidence>
<dbReference type="AlphaFoldDB" id="A0A7S9LL57"/>
<dbReference type="Proteomes" id="UP000594430">
    <property type="component" value="Chromosome"/>
</dbReference>
<name>A0A7S9LL57_9PSED</name>
<evidence type="ECO:0000313" key="2">
    <source>
        <dbReference type="Proteomes" id="UP000594430"/>
    </source>
</evidence>
<proteinExistence type="predicted"/>
<dbReference type="EMBL" id="CP064946">
    <property type="protein sequence ID" value="QPH51061.1"/>
    <property type="molecule type" value="Genomic_DNA"/>
</dbReference>
<organism evidence="1 2">
    <name type="scientific">Pseudomonas fulva</name>
    <dbReference type="NCBI Taxonomy" id="47880"/>
    <lineage>
        <taxon>Bacteria</taxon>
        <taxon>Pseudomonadati</taxon>
        <taxon>Pseudomonadota</taxon>
        <taxon>Gammaproteobacteria</taxon>
        <taxon>Pseudomonadales</taxon>
        <taxon>Pseudomonadaceae</taxon>
        <taxon>Pseudomonas</taxon>
    </lineage>
</organism>
<protein>
    <submittedName>
        <fullName evidence="1">Uncharacterized protein</fullName>
    </submittedName>
</protein>
<reference evidence="1 2" key="1">
    <citation type="submission" date="2020-11" db="EMBL/GenBank/DDBJ databases">
        <title>Pseudomonas fulva producing VIM-24.</title>
        <authorList>
            <person name="Liu S."/>
        </authorList>
    </citation>
    <scope>NUCLEOTIDE SEQUENCE [LARGE SCALE GENOMIC DNA]</scope>
    <source>
        <strain evidence="1 2">ZDHY414</strain>
    </source>
</reference>
<sequence length="125" mass="12850">MGFVLGELALIAGLRLAVGNAADAAEVSAVEYVVGNAALLVVHTIAAPVDVPECLDMKGLPGACACGQQQEAGGEAGHSLTSSTGTTVPPFVRWAYGFLGRHISALMRKYTIKNASGIYTSRTSN</sequence>
<accession>A0A7S9LL57</accession>